<evidence type="ECO:0000256" key="5">
    <source>
        <dbReference type="ARBA" id="ARBA00022500"/>
    </source>
</evidence>
<dbReference type="NCBIfam" id="NF004285">
    <property type="entry name" value="PRK05696.1"/>
    <property type="match status" value="1"/>
</dbReference>
<keyword evidence="10" id="KW-0997">Cell inner membrane</keyword>
<name>A0ABS8C644_9ALTE</name>
<evidence type="ECO:0000256" key="3">
    <source>
        <dbReference type="ARBA" id="ARBA00008281"/>
    </source>
</evidence>
<keyword evidence="4" id="KW-1003">Cell membrane</keyword>
<evidence type="ECO:0000256" key="6">
    <source>
        <dbReference type="ARBA" id="ARBA00022692"/>
    </source>
</evidence>
<evidence type="ECO:0000256" key="10">
    <source>
        <dbReference type="RuleBase" id="RU364125"/>
    </source>
</evidence>
<accession>A0ABS8C644</accession>
<protein>
    <recommendedName>
        <fullName evidence="10">Flagellar protein FliL</fullName>
    </recommendedName>
</protein>
<keyword evidence="11" id="KW-0966">Cell projection</keyword>
<evidence type="ECO:0000256" key="2">
    <source>
        <dbReference type="ARBA" id="ARBA00004162"/>
    </source>
</evidence>
<keyword evidence="8 10" id="KW-1133">Transmembrane helix</keyword>
<proteinExistence type="inferred from homology"/>
<evidence type="ECO:0000256" key="9">
    <source>
        <dbReference type="ARBA" id="ARBA00023136"/>
    </source>
</evidence>
<evidence type="ECO:0000256" key="7">
    <source>
        <dbReference type="ARBA" id="ARBA00022779"/>
    </source>
</evidence>
<evidence type="ECO:0000256" key="1">
    <source>
        <dbReference type="ARBA" id="ARBA00002254"/>
    </source>
</evidence>
<comment type="caution">
    <text evidence="11">The sequence shown here is derived from an EMBL/GenBank/DDBJ whole genome shotgun (WGS) entry which is preliminary data.</text>
</comment>
<dbReference type="Proteomes" id="UP000633814">
    <property type="component" value="Unassembled WGS sequence"/>
</dbReference>
<evidence type="ECO:0000313" key="12">
    <source>
        <dbReference type="Proteomes" id="UP000633814"/>
    </source>
</evidence>
<dbReference type="PANTHER" id="PTHR35091:SF2">
    <property type="entry name" value="FLAGELLAR PROTEIN FLIL"/>
    <property type="match status" value="1"/>
</dbReference>
<gene>
    <name evidence="11" type="primary">fliL</name>
    <name evidence="11" type="ORF">JAO78_013210</name>
</gene>
<comment type="subcellular location">
    <subcellularLocation>
        <location evidence="10">Cell inner membrane</location>
    </subcellularLocation>
    <subcellularLocation>
        <location evidence="2">Cell membrane</location>
        <topology evidence="2">Single-pass membrane protein</topology>
    </subcellularLocation>
</comment>
<sequence>MADNELEIVDQGAKKKKLMMLIALVVVLAGAGGGYFFFMGSDTPAASTEVTEEGGGTAADGTSVVQGTALYVQLPRPFVFNVAGLSRDRLVQIRVQLMVRGEANQALALKNIPLIESALLATFSAANADELISATGKEELKNKALIDLQNAMLDVVGSVVIAEVLFTGFVMQ</sequence>
<dbReference type="InterPro" id="IPR005503">
    <property type="entry name" value="FliL"/>
</dbReference>
<keyword evidence="7 10" id="KW-0283">Flagellar rotation</keyword>
<reference evidence="11 12" key="1">
    <citation type="submission" date="2021-10" db="EMBL/GenBank/DDBJ databases">
        <title>Alishewanella koreense sp. nov. isolated from seawater of southwestern coast in South Korea and the proposal for the reclassification of Rheinheimera perlucida and Rheinheimera tuosuensis as Arsukibacterium perlucida and Arsukibacterium tuosuensis.</title>
        <authorList>
            <person name="Kim K.H."/>
            <person name="Ruan W."/>
            <person name="Kim K.R."/>
            <person name="Baek J.H."/>
            <person name="Jeon C.O."/>
        </authorList>
    </citation>
    <scope>NUCLEOTIDE SEQUENCE [LARGE SCALE GENOMIC DNA]</scope>
    <source>
        <strain evidence="11 12">16-MA</strain>
    </source>
</reference>
<dbReference type="Pfam" id="PF03748">
    <property type="entry name" value="FliL"/>
    <property type="match status" value="1"/>
</dbReference>
<evidence type="ECO:0000313" key="11">
    <source>
        <dbReference type="EMBL" id="MCB5227771.1"/>
    </source>
</evidence>
<dbReference type="RefSeq" id="WP_226751831.1">
    <property type="nucleotide sequence ID" value="NZ_JAEINI020000010.1"/>
</dbReference>
<dbReference type="PANTHER" id="PTHR35091">
    <property type="entry name" value="FLAGELLAR PROTEIN FLIL"/>
    <property type="match status" value="1"/>
</dbReference>
<evidence type="ECO:0000256" key="8">
    <source>
        <dbReference type="ARBA" id="ARBA00022989"/>
    </source>
</evidence>
<comment type="function">
    <text evidence="1 10">Controls the rotational direction of flagella during chemotaxis.</text>
</comment>
<organism evidence="11 12">
    <name type="scientific">Alishewanella maricola</name>
    <dbReference type="NCBI Taxonomy" id="2795740"/>
    <lineage>
        <taxon>Bacteria</taxon>
        <taxon>Pseudomonadati</taxon>
        <taxon>Pseudomonadota</taxon>
        <taxon>Gammaproteobacteria</taxon>
        <taxon>Alteromonadales</taxon>
        <taxon>Alteromonadaceae</taxon>
        <taxon>Alishewanella</taxon>
    </lineage>
</organism>
<keyword evidence="11" id="KW-0282">Flagellum</keyword>
<dbReference type="EMBL" id="JAEINI020000010">
    <property type="protein sequence ID" value="MCB5227771.1"/>
    <property type="molecule type" value="Genomic_DNA"/>
</dbReference>
<keyword evidence="6 10" id="KW-0812">Transmembrane</keyword>
<keyword evidence="11" id="KW-0969">Cilium</keyword>
<comment type="similarity">
    <text evidence="3 10">Belongs to the FliL family.</text>
</comment>
<evidence type="ECO:0000256" key="4">
    <source>
        <dbReference type="ARBA" id="ARBA00022475"/>
    </source>
</evidence>
<feature type="transmembrane region" description="Helical" evidence="10">
    <location>
        <begin position="18"/>
        <end position="38"/>
    </location>
</feature>
<keyword evidence="12" id="KW-1185">Reference proteome</keyword>
<keyword evidence="9 10" id="KW-0472">Membrane</keyword>
<keyword evidence="5 10" id="KW-0145">Chemotaxis</keyword>